<evidence type="ECO:0000259" key="2">
    <source>
        <dbReference type="Pfam" id="PF14535"/>
    </source>
</evidence>
<dbReference type="InterPro" id="IPR000873">
    <property type="entry name" value="AMP-dep_synth/lig_dom"/>
</dbReference>
<dbReference type="PANTHER" id="PTHR43845">
    <property type="entry name" value="BLR5969 PROTEIN"/>
    <property type="match status" value="1"/>
</dbReference>
<feature type="domain" description="AMP-dependent ligase C-terminal" evidence="2">
    <location>
        <begin position="363"/>
        <end position="458"/>
    </location>
</feature>
<dbReference type="Proteomes" id="UP001240447">
    <property type="component" value="Unassembled WGS sequence"/>
</dbReference>
<organism evidence="3 4">
    <name type="scientific">Nocardioides massiliensis</name>
    <dbReference type="NCBI Taxonomy" id="1325935"/>
    <lineage>
        <taxon>Bacteria</taxon>
        <taxon>Bacillati</taxon>
        <taxon>Actinomycetota</taxon>
        <taxon>Actinomycetes</taxon>
        <taxon>Propionibacteriales</taxon>
        <taxon>Nocardioidaceae</taxon>
        <taxon>Nocardioides</taxon>
    </lineage>
</organism>
<evidence type="ECO:0000259" key="1">
    <source>
        <dbReference type="Pfam" id="PF00501"/>
    </source>
</evidence>
<dbReference type="PANTHER" id="PTHR43845:SF1">
    <property type="entry name" value="BLR5969 PROTEIN"/>
    <property type="match status" value="1"/>
</dbReference>
<dbReference type="InterPro" id="IPR028154">
    <property type="entry name" value="AMP-dep_Lig_C"/>
</dbReference>
<dbReference type="RefSeq" id="WP_306825011.1">
    <property type="nucleotide sequence ID" value="NZ_JAUSQM010000001.1"/>
</dbReference>
<sequence>MTTKNTPRSTATDERGFPRFWDEARETMPRAQRDDVILARLQHQLHRVYRDLPFYRRHYDAHGFHPDDVKSLEDFTRKVPVITKKMLVADQQEHPPFGSYTAATDMTEIARIHGSSGTSGVPTLYAVNKTDWDRAADVHAMAQWCGGVRPSDLVQVGFPFGLFFGGWGVVQGVERIGAALFPLGVAESEKHLEFIERLKPRVFSGTPSYCMHLISVAQELGIDLKESSVKTLLVGGEPGGSLPGTRQILEEAWGATLIDAGSTSEMYPFQTNVGCEARSGTHIISDEVYPEIVSTDELNQPVPDGERGAIVYTHLWRESQPMIRFASGDESYLTHEPCGCGRTYPQLPEGVLGRLDDMLVIRGANIFPSAIETGLRSVGGFGPEFEIRVTKRGALDEIVVRAERDASTTGGEDAARALQEQGEAMLKRVTGIRVPVEVLDPGSLPATVFKARRVIDERPRP</sequence>
<protein>
    <submittedName>
        <fullName evidence="3">Phenylacetate-CoA ligase</fullName>
        <ecNumber evidence="3">6.2.1.30</ecNumber>
    </submittedName>
</protein>
<dbReference type="Pfam" id="PF00501">
    <property type="entry name" value="AMP-binding"/>
    <property type="match status" value="1"/>
</dbReference>
<keyword evidence="4" id="KW-1185">Reference proteome</keyword>
<evidence type="ECO:0000313" key="3">
    <source>
        <dbReference type="EMBL" id="MDP9821914.1"/>
    </source>
</evidence>
<dbReference type="GO" id="GO:0047475">
    <property type="term" value="F:phenylacetate-CoA ligase activity"/>
    <property type="evidence" value="ECO:0007669"/>
    <property type="project" value="UniProtKB-EC"/>
</dbReference>
<dbReference type="Gene3D" id="3.30.300.30">
    <property type="match status" value="1"/>
</dbReference>
<dbReference type="SUPFAM" id="SSF56801">
    <property type="entry name" value="Acetyl-CoA synthetase-like"/>
    <property type="match status" value="1"/>
</dbReference>
<dbReference type="Pfam" id="PF14535">
    <property type="entry name" value="AMP-binding_C_2"/>
    <property type="match status" value="1"/>
</dbReference>
<dbReference type="EC" id="6.2.1.30" evidence="3"/>
<dbReference type="InterPro" id="IPR045851">
    <property type="entry name" value="AMP-bd_C_sf"/>
</dbReference>
<comment type="caution">
    <text evidence="3">The sequence shown here is derived from an EMBL/GenBank/DDBJ whole genome shotgun (WGS) entry which is preliminary data.</text>
</comment>
<gene>
    <name evidence="3" type="ORF">J2S59_001723</name>
</gene>
<feature type="domain" description="AMP-dependent synthetase/ligase" evidence="1">
    <location>
        <begin position="99"/>
        <end position="312"/>
    </location>
</feature>
<evidence type="ECO:0000313" key="4">
    <source>
        <dbReference type="Proteomes" id="UP001240447"/>
    </source>
</evidence>
<dbReference type="InterPro" id="IPR042099">
    <property type="entry name" value="ANL_N_sf"/>
</dbReference>
<dbReference type="Gene3D" id="3.40.50.12780">
    <property type="entry name" value="N-terminal domain of ligase-like"/>
    <property type="match status" value="1"/>
</dbReference>
<accession>A0ABT9NNA7</accession>
<proteinExistence type="predicted"/>
<dbReference type="EMBL" id="JAUSQM010000001">
    <property type="protein sequence ID" value="MDP9821914.1"/>
    <property type="molecule type" value="Genomic_DNA"/>
</dbReference>
<reference evidence="3 4" key="1">
    <citation type="submission" date="2023-07" db="EMBL/GenBank/DDBJ databases">
        <title>Sequencing the genomes of 1000 actinobacteria strains.</title>
        <authorList>
            <person name="Klenk H.-P."/>
        </authorList>
    </citation>
    <scope>NUCLEOTIDE SEQUENCE [LARGE SCALE GENOMIC DNA]</scope>
    <source>
        <strain evidence="3 4">GD13</strain>
    </source>
</reference>
<name>A0ABT9NNA7_9ACTN</name>
<keyword evidence="3" id="KW-0436">Ligase</keyword>